<evidence type="ECO:0000313" key="2">
    <source>
        <dbReference type="EMBL" id="QHB51971.1"/>
    </source>
</evidence>
<proteinExistence type="predicted"/>
<dbReference type="PROSITE" id="PS00092">
    <property type="entry name" value="N6_MTASE"/>
    <property type="match status" value="1"/>
</dbReference>
<feature type="domain" description="Methyltransferase small" evidence="1">
    <location>
        <begin position="35"/>
        <end position="148"/>
    </location>
</feature>
<dbReference type="PANTHER" id="PTHR47739">
    <property type="entry name" value="TRNA1(VAL) (ADENINE(37)-N6)-METHYLTRANSFERASE"/>
    <property type="match status" value="1"/>
</dbReference>
<dbReference type="GO" id="GO:0008757">
    <property type="term" value="F:S-adenosylmethionine-dependent methyltransferase activity"/>
    <property type="evidence" value="ECO:0007669"/>
    <property type="project" value="UniProtKB-ARBA"/>
</dbReference>
<evidence type="ECO:0000259" key="1">
    <source>
        <dbReference type="Pfam" id="PF05175"/>
    </source>
</evidence>
<dbReference type="InterPro" id="IPR002052">
    <property type="entry name" value="DNA_methylase_N6_adenine_CS"/>
</dbReference>
<dbReference type="AlphaFoldDB" id="A0A6P1E9Q4"/>
<dbReference type="PANTHER" id="PTHR47739:SF1">
    <property type="entry name" value="TRNA1(VAL) (ADENINE(37)-N6)-METHYLTRANSFERASE"/>
    <property type="match status" value="1"/>
</dbReference>
<dbReference type="GeneID" id="69058127"/>
<sequence length="250" mass="28260">MRVKLKKNERIDQLYSNNVSIIQSNDVFSFSLDAVLLAEFAQVGSKRVKNIIDLCSGNGAVGLFLSSETSAQITMVEIQEKLADMAARSIQLNHLENQVHVVNDDLKNTTHYISKDSVDVIVCNPPYFVNYETSEKNPNQYLAIARHEIKTTIDEITKISADLLKTNAKLFVVYRPDRLTDLLLSLRNHHLEPKILQFVRSKTTSEANMVLVEAIKSGKPNGLRIQEDLITHEGNDYSDKVKRILYGETN</sequence>
<dbReference type="InterPro" id="IPR007848">
    <property type="entry name" value="Small_mtfrase_dom"/>
</dbReference>
<dbReference type="GO" id="GO:0032259">
    <property type="term" value="P:methylation"/>
    <property type="evidence" value="ECO:0007669"/>
    <property type="project" value="UniProtKB-KW"/>
</dbReference>
<dbReference type="Proteomes" id="UP000465035">
    <property type="component" value="Chromosome"/>
</dbReference>
<dbReference type="EMBL" id="CP047121">
    <property type="protein sequence ID" value="QHB51971.1"/>
    <property type="molecule type" value="Genomic_DNA"/>
</dbReference>
<dbReference type="InterPro" id="IPR050210">
    <property type="entry name" value="tRNA_Adenine-N(6)_MTase"/>
</dbReference>
<evidence type="ECO:0000313" key="3">
    <source>
        <dbReference type="Proteomes" id="UP000465035"/>
    </source>
</evidence>
<dbReference type="RefSeq" id="WP_003553774.1">
    <property type="nucleotide sequence ID" value="NZ_CABKOL010000102.1"/>
</dbReference>
<protein>
    <submittedName>
        <fullName evidence="2">Methyltransferase</fullName>
    </submittedName>
</protein>
<accession>A0A6P1E9Q4</accession>
<dbReference type="GO" id="GO:0003676">
    <property type="term" value="F:nucleic acid binding"/>
    <property type="evidence" value="ECO:0007669"/>
    <property type="project" value="InterPro"/>
</dbReference>
<dbReference type="CDD" id="cd02440">
    <property type="entry name" value="AdoMet_MTases"/>
    <property type="match status" value="1"/>
</dbReference>
<dbReference type="Gene3D" id="3.40.50.150">
    <property type="entry name" value="Vaccinia Virus protein VP39"/>
    <property type="match status" value="1"/>
</dbReference>
<gene>
    <name evidence="2" type="ORF">GQR93_07115</name>
</gene>
<dbReference type="GO" id="GO:0008170">
    <property type="term" value="F:N-methyltransferase activity"/>
    <property type="evidence" value="ECO:0007669"/>
    <property type="project" value="UniProtKB-ARBA"/>
</dbReference>
<keyword evidence="2" id="KW-0808">Transferase</keyword>
<keyword evidence="2" id="KW-0489">Methyltransferase</keyword>
<organism evidence="2 3">
    <name type="scientific">Lentilactobacillus hilgardii</name>
    <name type="common">Lactobacillus hilgardii</name>
    <dbReference type="NCBI Taxonomy" id="1588"/>
    <lineage>
        <taxon>Bacteria</taxon>
        <taxon>Bacillati</taxon>
        <taxon>Bacillota</taxon>
        <taxon>Bacilli</taxon>
        <taxon>Lactobacillales</taxon>
        <taxon>Lactobacillaceae</taxon>
        <taxon>Lentilactobacillus</taxon>
    </lineage>
</organism>
<dbReference type="SMR" id="A0A6P1E9Q4"/>
<dbReference type="SUPFAM" id="SSF53335">
    <property type="entry name" value="S-adenosyl-L-methionine-dependent methyltransferases"/>
    <property type="match status" value="1"/>
</dbReference>
<dbReference type="Pfam" id="PF05175">
    <property type="entry name" value="MTS"/>
    <property type="match status" value="1"/>
</dbReference>
<dbReference type="InterPro" id="IPR029063">
    <property type="entry name" value="SAM-dependent_MTases_sf"/>
</dbReference>
<name>A0A6P1E9Q4_LENHI</name>
<reference evidence="2 3" key="1">
    <citation type="submission" date="2019-12" db="EMBL/GenBank/DDBJ databases">
        <title>Lactobacillus hilgardii FLUB.</title>
        <authorList>
            <person name="Gustaw K."/>
        </authorList>
    </citation>
    <scope>NUCLEOTIDE SEQUENCE [LARGE SCALE GENOMIC DNA]</scope>
    <source>
        <strain evidence="2 3">FLUB</strain>
    </source>
</reference>